<feature type="region of interest" description="Disordered" evidence="1">
    <location>
        <begin position="1"/>
        <end position="42"/>
    </location>
</feature>
<dbReference type="Proteomes" id="UP001180020">
    <property type="component" value="Unassembled WGS sequence"/>
</dbReference>
<name>A0AAV9C203_ACOCL</name>
<evidence type="ECO:0000313" key="3">
    <source>
        <dbReference type="Proteomes" id="UP001180020"/>
    </source>
</evidence>
<proteinExistence type="predicted"/>
<keyword evidence="3" id="KW-1185">Reference proteome</keyword>
<feature type="compositionally biased region" description="Basic residues" evidence="1">
    <location>
        <begin position="16"/>
        <end position="27"/>
    </location>
</feature>
<gene>
    <name evidence="2" type="ORF">QJS10_CPB22g00969</name>
</gene>
<evidence type="ECO:0000256" key="1">
    <source>
        <dbReference type="SAM" id="MobiDB-lite"/>
    </source>
</evidence>
<reference evidence="2" key="1">
    <citation type="journal article" date="2023" name="Nat. Commun.">
        <title>Diploid and tetraploid genomes of Acorus and the evolution of monocots.</title>
        <authorList>
            <person name="Ma L."/>
            <person name="Liu K.W."/>
            <person name="Li Z."/>
            <person name="Hsiao Y.Y."/>
            <person name="Qi Y."/>
            <person name="Fu T."/>
            <person name="Tang G.D."/>
            <person name="Zhang D."/>
            <person name="Sun W.H."/>
            <person name="Liu D.K."/>
            <person name="Li Y."/>
            <person name="Chen G.Z."/>
            <person name="Liu X.D."/>
            <person name="Liao X.Y."/>
            <person name="Jiang Y.T."/>
            <person name="Yu X."/>
            <person name="Hao Y."/>
            <person name="Huang J."/>
            <person name="Zhao X.W."/>
            <person name="Ke S."/>
            <person name="Chen Y.Y."/>
            <person name="Wu W.L."/>
            <person name="Hsu J.L."/>
            <person name="Lin Y.F."/>
            <person name="Huang M.D."/>
            <person name="Li C.Y."/>
            <person name="Huang L."/>
            <person name="Wang Z.W."/>
            <person name="Zhao X."/>
            <person name="Zhong W.Y."/>
            <person name="Peng D.H."/>
            <person name="Ahmad S."/>
            <person name="Lan S."/>
            <person name="Zhang J.S."/>
            <person name="Tsai W.C."/>
            <person name="Van de Peer Y."/>
            <person name="Liu Z.J."/>
        </authorList>
    </citation>
    <scope>NUCLEOTIDE SEQUENCE</scope>
    <source>
        <strain evidence="2">CP</strain>
    </source>
</reference>
<accession>A0AAV9C203</accession>
<protein>
    <submittedName>
        <fullName evidence="2">Uncharacterized protein</fullName>
    </submittedName>
</protein>
<sequence length="57" mass="6375">MAGAMTVSYIHQATQTRRRQPPSHRRSSGGLGKKCMSMVKQQKTRCETHVGIADMDE</sequence>
<evidence type="ECO:0000313" key="2">
    <source>
        <dbReference type="EMBL" id="KAK1282911.1"/>
    </source>
</evidence>
<organism evidence="2 3">
    <name type="scientific">Acorus calamus</name>
    <name type="common">Sweet flag</name>
    <dbReference type="NCBI Taxonomy" id="4465"/>
    <lineage>
        <taxon>Eukaryota</taxon>
        <taxon>Viridiplantae</taxon>
        <taxon>Streptophyta</taxon>
        <taxon>Embryophyta</taxon>
        <taxon>Tracheophyta</taxon>
        <taxon>Spermatophyta</taxon>
        <taxon>Magnoliopsida</taxon>
        <taxon>Liliopsida</taxon>
        <taxon>Acoraceae</taxon>
        <taxon>Acorus</taxon>
    </lineage>
</organism>
<dbReference type="EMBL" id="JAUJYO010000022">
    <property type="protein sequence ID" value="KAK1282911.1"/>
    <property type="molecule type" value="Genomic_DNA"/>
</dbReference>
<reference evidence="2" key="2">
    <citation type="submission" date="2023-06" db="EMBL/GenBank/DDBJ databases">
        <authorList>
            <person name="Ma L."/>
            <person name="Liu K.-W."/>
            <person name="Li Z."/>
            <person name="Hsiao Y.-Y."/>
            <person name="Qi Y."/>
            <person name="Fu T."/>
            <person name="Tang G."/>
            <person name="Zhang D."/>
            <person name="Sun W.-H."/>
            <person name="Liu D.-K."/>
            <person name="Li Y."/>
            <person name="Chen G.-Z."/>
            <person name="Liu X.-D."/>
            <person name="Liao X.-Y."/>
            <person name="Jiang Y.-T."/>
            <person name="Yu X."/>
            <person name="Hao Y."/>
            <person name="Huang J."/>
            <person name="Zhao X.-W."/>
            <person name="Ke S."/>
            <person name="Chen Y.-Y."/>
            <person name="Wu W.-L."/>
            <person name="Hsu J.-L."/>
            <person name="Lin Y.-F."/>
            <person name="Huang M.-D."/>
            <person name="Li C.-Y."/>
            <person name="Huang L."/>
            <person name="Wang Z.-W."/>
            <person name="Zhao X."/>
            <person name="Zhong W.-Y."/>
            <person name="Peng D.-H."/>
            <person name="Ahmad S."/>
            <person name="Lan S."/>
            <person name="Zhang J.-S."/>
            <person name="Tsai W.-C."/>
            <person name="Van De Peer Y."/>
            <person name="Liu Z.-J."/>
        </authorList>
    </citation>
    <scope>NUCLEOTIDE SEQUENCE</scope>
    <source>
        <strain evidence="2">CP</strain>
        <tissue evidence="2">Leaves</tissue>
    </source>
</reference>
<dbReference type="AlphaFoldDB" id="A0AAV9C203"/>
<comment type="caution">
    <text evidence="2">The sequence shown here is derived from an EMBL/GenBank/DDBJ whole genome shotgun (WGS) entry which is preliminary data.</text>
</comment>